<feature type="region of interest" description="Disordered" evidence="1">
    <location>
        <begin position="71"/>
        <end position="95"/>
    </location>
</feature>
<name>A0A6J2HEC7_9PASS</name>
<feature type="domain" description="Aldehyde dehydrogenase" evidence="3">
    <location>
        <begin position="598"/>
        <end position="699"/>
    </location>
</feature>
<dbReference type="Proteomes" id="UP000504627">
    <property type="component" value="Unplaced"/>
</dbReference>
<evidence type="ECO:0000256" key="1">
    <source>
        <dbReference type="SAM" id="MobiDB-lite"/>
    </source>
</evidence>
<evidence type="ECO:0000313" key="4">
    <source>
        <dbReference type="Proteomes" id="UP000504627"/>
    </source>
</evidence>
<evidence type="ECO:0000259" key="3">
    <source>
        <dbReference type="Pfam" id="PF00171"/>
    </source>
</evidence>
<dbReference type="PANTHER" id="PTHR11699">
    <property type="entry name" value="ALDEHYDE DEHYDROGENASE-RELATED"/>
    <property type="match status" value="1"/>
</dbReference>
<sequence length="764" mass="77440">MVPAGAALLLRRRLCAPAMAALAALGPPPVAAIFDTMEEGPTPGGDRAGEAWLESHGRCLGHFVGGTWLKPPGRGSLESRGGPDGRAVASVPDGDGSDVAEAVGAAAAAAEEWGRLGGPRRGQSLHRLALALEGPPGGALGWLLSLFGGRPLRRTLGADLDLALRLLRAAAGGAQLGPPGPEGWTPLGVVAVVVAGPCSVPALLWKVGPALAMGNAVLVLCPPEVAPPLLYLAELSGEGGALPPGVLNVVTGPLPGLCRALRAHPDIAAVAFLGAPQEQVQGLVWGSPCRGPRVGWARGGRVVVVVLDSADLDGAAAAVAGAAGTPPALFPWGGCVVLAQEGVLAPLERRLRARLGGLRVGDPLELGTDVGPLPPTGPHPRELVEAAREEGAEVFQPLPPPPGGRFYPPTLITGVAPTSRCLREPAAGPVLVLLPVRSPGEAAAVASSLPLTAAAAVWAQDVTAGLDTAQRLPQGLVWLNELNLLDPSGGCAAGAAETTPEEALREFGRPPWEEPPELEEPFSPSPEEAVPDPEDAELAGAVVAARAAALGWGRLPGLSRARVLRGAAAALGGPGGTPGGHDGDDGDKGRLQGALLRWAAHAERMGGAVQEVPGGRALVLRRPLGVVGVVWSRPYPWLPELLLPALALGNSVVLVAPPGGAGAALRLRQVLVAAGLPGGALAVLPWGSWGSRESGARLARQHPDGLWLCGADTDWPSALSVPRVWGVPGGLLRAPGQDPPPGAARELELRCTRPQCLWVPGGAP</sequence>
<reference evidence="5" key="1">
    <citation type="submission" date="2025-08" db="UniProtKB">
        <authorList>
            <consortium name="RefSeq"/>
        </authorList>
    </citation>
    <scope>IDENTIFICATION</scope>
    <source>
        <tissue evidence="5">Muscle</tissue>
    </source>
</reference>
<feature type="signal peptide" evidence="2">
    <location>
        <begin position="1"/>
        <end position="32"/>
    </location>
</feature>
<dbReference type="GO" id="GO:0016620">
    <property type="term" value="F:oxidoreductase activity, acting on the aldehyde or oxo group of donors, NAD or NADP as acceptor"/>
    <property type="evidence" value="ECO:0007669"/>
    <property type="project" value="InterPro"/>
</dbReference>
<dbReference type="Gene3D" id="3.40.309.10">
    <property type="entry name" value="Aldehyde Dehydrogenase, Chain A, domain 2"/>
    <property type="match status" value="1"/>
</dbReference>
<dbReference type="GeneID" id="113992621"/>
<dbReference type="AlphaFoldDB" id="A0A6J2HEC7"/>
<feature type="region of interest" description="Disordered" evidence="1">
    <location>
        <begin position="508"/>
        <end position="532"/>
    </location>
</feature>
<dbReference type="CTD" id="126133"/>
<organism evidence="4 5">
    <name type="scientific">Pipra filicauda</name>
    <name type="common">Wire-tailed manakin</name>
    <dbReference type="NCBI Taxonomy" id="649802"/>
    <lineage>
        <taxon>Eukaryota</taxon>
        <taxon>Metazoa</taxon>
        <taxon>Chordata</taxon>
        <taxon>Craniata</taxon>
        <taxon>Vertebrata</taxon>
        <taxon>Euteleostomi</taxon>
        <taxon>Archelosauria</taxon>
        <taxon>Archosauria</taxon>
        <taxon>Dinosauria</taxon>
        <taxon>Saurischia</taxon>
        <taxon>Theropoda</taxon>
        <taxon>Coelurosauria</taxon>
        <taxon>Aves</taxon>
        <taxon>Neognathae</taxon>
        <taxon>Neoaves</taxon>
        <taxon>Telluraves</taxon>
        <taxon>Australaves</taxon>
        <taxon>Passeriformes</taxon>
        <taxon>Pipridae</taxon>
        <taxon>Pipra</taxon>
    </lineage>
</organism>
<evidence type="ECO:0000256" key="2">
    <source>
        <dbReference type="SAM" id="SignalP"/>
    </source>
</evidence>
<dbReference type="InParanoid" id="A0A6J2HEC7"/>
<dbReference type="SUPFAM" id="SSF53720">
    <property type="entry name" value="ALDH-like"/>
    <property type="match status" value="2"/>
</dbReference>
<dbReference type="RefSeq" id="XP_027585902.2">
    <property type="nucleotide sequence ID" value="XM_027730101.2"/>
</dbReference>
<evidence type="ECO:0000313" key="5">
    <source>
        <dbReference type="RefSeq" id="XP_027585902.2"/>
    </source>
</evidence>
<accession>A0A6J2HEC7</accession>
<keyword evidence="4" id="KW-1185">Reference proteome</keyword>
<dbReference type="InterPro" id="IPR016163">
    <property type="entry name" value="Ald_DH_C"/>
</dbReference>
<dbReference type="InterPro" id="IPR016162">
    <property type="entry name" value="Ald_DH_N"/>
</dbReference>
<feature type="chain" id="PRO_5030157079" evidence="2">
    <location>
        <begin position="33"/>
        <end position="764"/>
    </location>
</feature>
<dbReference type="InterPro" id="IPR016161">
    <property type="entry name" value="Ald_DH/histidinol_DH"/>
</dbReference>
<feature type="domain" description="Aldehyde dehydrogenase" evidence="3">
    <location>
        <begin position="84"/>
        <end position="488"/>
    </location>
</feature>
<proteinExistence type="predicted"/>
<protein>
    <submittedName>
        <fullName evidence="5">Aldehyde dehydrogenase family 16 member A1</fullName>
    </submittedName>
</protein>
<dbReference type="Pfam" id="PF00171">
    <property type="entry name" value="Aldedh"/>
    <property type="match status" value="2"/>
</dbReference>
<dbReference type="Gene3D" id="3.40.605.10">
    <property type="entry name" value="Aldehyde Dehydrogenase, Chain A, domain 1"/>
    <property type="match status" value="2"/>
</dbReference>
<keyword evidence="2" id="KW-0732">Signal</keyword>
<dbReference type="InterPro" id="IPR015590">
    <property type="entry name" value="Aldehyde_DH_dom"/>
</dbReference>
<gene>
    <name evidence="5" type="primary">ALDH16A1</name>
</gene>